<dbReference type="Pfam" id="PF00085">
    <property type="entry name" value="Thioredoxin"/>
    <property type="match status" value="1"/>
</dbReference>
<protein>
    <submittedName>
        <fullName evidence="5">Thioredoxin 1</fullName>
    </submittedName>
</protein>
<dbReference type="PANTHER" id="PTHR45663:SF11">
    <property type="entry name" value="GEO12009P1"/>
    <property type="match status" value="1"/>
</dbReference>
<feature type="domain" description="Thioredoxin" evidence="4">
    <location>
        <begin position="1"/>
        <end position="104"/>
    </location>
</feature>
<evidence type="ECO:0000313" key="6">
    <source>
        <dbReference type="Proteomes" id="UP000247078"/>
    </source>
</evidence>
<keyword evidence="2" id="KW-1015">Disulfide bond</keyword>
<name>A0A855Y0H4_9BACL</name>
<dbReference type="InterPro" id="IPR013766">
    <property type="entry name" value="Thioredoxin_domain"/>
</dbReference>
<dbReference type="CDD" id="cd02947">
    <property type="entry name" value="TRX_family"/>
    <property type="match status" value="1"/>
</dbReference>
<evidence type="ECO:0000256" key="3">
    <source>
        <dbReference type="ARBA" id="ARBA00023284"/>
    </source>
</evidence>
<comment type="similarity">
    <text evidence="1">Belongs to the thioredoxin family.</text>
</comment>
<dbReference type="RefSeq" id="WP_110002444.1">
    <property type="nucleotide sequence ID" value="NZ_QGTZ01000024.1"/>
</dbReference>
<comment type="caution">
    <text evidence="5">The sequence shown here is derived from an EMBL/GenBank/DDBJ whole genome shotgun (WGS) entry which is preliminary data.</text>
</comment>
<dbReference type="Gene3D" id="3.40.30.10">
    <property type="entry name" value="Glutaredoxin"/>
    <property type="match status" value="1"/>
</dbReference>
<reference evidence="5 6" key="1">
    <citation type="submission" date="2018-05" db="EMBL/GenBank/DDBJ databases">
        <title>Freshwater and sediment microbial communities from various areas in North America, analyzing microbe dynamics in response to fracking.</title>
        <authorList>
            <person name="Lamendella R."/>
        </authorList>
    </citation>
    <scope>NUCLEOTIDE SEQUENCE [LARGE SCALE GENOMIC DNA]</scope>
    <source>
        <strain evidence="5 6">DB-3</strain>
    </source>
</reference>
<dbReference type="InterPro" id="IPR036249">
    <property type="entry name" value="Thioredoxin-like_sf"/>
</dbReference>
<dbReference type="GO" id="GO:0045454">
    <property type="term" value="P:cell redox homeostasis"/>
    <property type="evidence" value="ECO:0007669"/>
    <property type="project" value="TreeGrafter"/>
</dbReference>
<evidence type="ECO:0000313" key="5">
    <source>
        <dbReference type="EMBL" id="PWW32699.1"/>
    </source>
</evidence>
<dbReference type="Proteomes" id="UP000247078">
    <property type="component" value="Unassembled WGS sequence"/>
</dbReference>
<accession>A0A855Y0H4</accession>
<dbReference type="SUPFAM" id="SSF52833">
    <property type="entry name" value="Thioredoxin-like"/>
    <property type="match status" value="1"/>
</dbReference>
<dbReference type="PROSITE" id="PS51352">
    <property type="entry name" value="THIOREDOXIN_2"/>
    <property type="match status" value="1"/>
</dbReference>
<keyword evidence="3" id="KW-0676">Redox-active center</keyword>
<evidence type="ECO:0000256" key="1">
    <source>
        <dbReference type="ARBA" id="ARBA00008987"/>
    </source>
</evidence>
<proteinExistence type="inferred from homology"/>
<sequence length="104" mass="11933">MAITEYNPETYDELIKEGFTIVDFYGERCGPCDYLSNVLDELVYELPFLDIIKVNTTVEQELAEKNNIRGVPVIYFYKDGEVVKDHVGSIGLAQIKELISEIMY</sequence>
<gene>
    <name evidence="5" type="ORF">DET56_12449</name>
</gene>
<dbReference type="GO" id="GO:0005829">
    <property type="term" value="C:cytosol"/>
    <property type="evidence" value="ECO:0007669"/>
    <property type="project" value="TreeGrafter"/>
</dbReference>
<dbReference type="EMBL" id="QGTZ01000024">
    <property type="protein sequence ID" value="PWW32699.1"/>
    <property type="molecule type" value="Genomic_DNA"/>
</dbReference>
<evidence type="ECO:0000256" key="2">
    <source>
        <dbReference type="ARBA" id="ARBA00023157"/>
    </source>
</evidence>
<organism evidence="5 6">
    <name type="scientific">Paenibacillus pabuli</name>
    <dbReference type="NCBI Taxonomy" id="1472"/>
    <lineage>
        <taxon>Bacteria</taxon>
        <taxon>Bacillati</taxon>
        <taxon>Bacillota</taxon>
        <taxon>Bacilli</taxon>
        <taxon>Bacillales</taxon>
        <taxon>Paenibacillaceae</taxon>
        <taxon>Paenibacillus</taxon>
    </lineage>
</organism>
<dbReference type="AlphaFoldDB" id="A0A855Y0H4"/>
<dbReference type="GO" id="GO:0015035">
    <property type="term" value="F:protein-disulfide reductase activity"/>
    <property type="evidence" value="ECO:0007669"/>
    <property type="project" value="TreeGrafter"/>
</dbReference>
<evidence type="ECO:0000259" key="4">
    <source>
        <dbReference type="PROSITE" id="PS51352"/>
    </source>
</evidence>
<dbReference type="PANTHER" id="PTHR45663">
    <property type="entry name" value="GEO12009P1"/>
    <property type="match status" value="1"/>
</dbReference>